<feature type="compositionally biased region" description="Basic residues" evidence="1">
    <location>
        <begin position="84"/>
        <end position="99"/>
    </location>
</feature>
<keyword evidence="3" id="KW-1185">Reference proteome</keyword>
<feature type="compositionally biased region" description="Low complexity" evidence="1">
    <location>
        <begin position="14"/>
        <end position="24"/>
    </location>
</feature>
<dbReference type="EMBL" id="CAUYUJ010019942">
    <property type="protein sequence ID" value="CAK0894732.1"/>
    <property type="molecule type" value="Genomic_DNA"/>
</dbReference>
<comment type="caution">
    <text evidence="2">The sequence shown here is derived from an EMBL/GenBank/DDBJ whole genome shotgun (WGS) entry which is preliminary data.</text>
</comment>
<gene>
    <name evidence="2" type="ORF">PCOR1329_LOCUS73694</name>
</gene>
<feature type="compositionally biased region" description="Gly residues" evidence="1">
    <location>
        <begin position="62"/>
        <end position="74"/>
    </location>
</feature>
<feature type="region of interest" description="Disordered" evidence="1">
    <location>
        <begin position="14"/>
        <end position="117"/>
    </location>
</feature>
<feature type="non-terminal residue" evidence="2">
    <location>
        <position position="1"/>
    </location>
</feature>
<evidence type="ECO:0000313" key="2">
    <source>
        <dbReference type="EMBL" id="CAK0894732.1"/>
    </source>
</evidence>
<accession>A0ABN9X9J9</accession>
<evidence type="ECO:0000313" key="3">
    <source>
        <dbReference type="Proteomes" id="UP001189429"/>
    </source>
</evidence>
<dbReference type="Proteomes" id="UP001189429">
    <property type="component" value="Unassembled WGS sequence"/>
</dbReference>
<name>A0ABN9X9J9_9DINO</name>
<organism evidence="2 3">
    <name type="scientific">Prorocentrum cordatum</name>
    <dbReference type="NCBI Taxonomy" id="2364126"/>
    <lineage>
        <taxon>Eukaryota</taxon>
        <taxon>Sar</taxon>
        <taxon>Alveolata</taxon>
        <taxon>Dinophyceae</taxon>
        <taxon>Prorocentrales</taxon>
        <taxon>Prorocentraceae</taxon>
        <taxon>Prorocentrum</taxon>
    </lineage>
</organism>
<proteinExistence type="predicted"/>
<reference evidence="2" key="1">
    <citation type="submission" date="2023-10" db="EMBL/GenBank/DDBJ databases">
        <authorList>
            <person name="Chen Y."/>
            <person name="Shah S."/>
            <person name="Dougan E. K."/>
            <person name="Thang M."/>
            <person name="Chan C."/>
        </authorList>
    </citation>
    <scope>NUCLEOTIDE SEQUENCE [LARGE SCALE GENOMIC DNA]</scope>
</reference>
<evidence type="ECO:0000256" key="1">
    <source>
        <dbReference type="SAM" id="MobiDB-lite"/>
    </source>
</evidence>
<protein>
    <submittedName>
        <fullName evidence="2">Uncharacterized protein</fullName>
    </submittedName>
</protein>
<sequence>APLAPQAAAAACAARFGSAAPARGGSRRRDGRSSRRRRGEGGQARPRPRRAAGLRAAALRPGGRGGARALGRLGGARARQAVCRCRRPGRHPRGRRHRGNPSPVGAVSTENDPDLSISLKRSKLTEEQLKKREDERRAEAERQDKLLQTFRGWFSKLANEESTTEVRVEQLTLMKDSVVAEKALPNGITREDIVKGIRNIKYNIGCIKDKPKKDPDCKAVEKGYMQLLATIDKTYDRNIITR</sequence>